<dbReference type="InterPro" id="IPR056702">
    <property type="entry name" value="DUF7800"/>
</dbReference>
<proteinExistence type="predicted"/>
<dbReference type="AlphaFoldDB" id="A0A2N3IF13"/>
<dbReference type="Pfam" id="PF25077">
    <property type="entry name" value="DUF7800"/>
    <property type="match status" value="1"/>
</dbReference>
<dbReference type="Proteomes" id="UP000233387">
    <property type="component" value="Unassembled WGS sequence"/>
</dbReference>
<dbReference type="EMBL" id="NKXO01000022">
    <property type="protein sequence ID" value="PKQ68858.1"/>
    <property type="molecule type" value="Genomic_DNA"/>
</dbReference>
<dbReference type="InterPro" id="IPR018946">
    <property type="entry name" value="PhoD-like_MPP"/>
</dbReference>
<protein>
    <submittedName>
        <fullName evidence="4">PhoD-like phosphatase</fullName>
    </submittedName>
</protein>
<dbReference type="Gene3D" id="3.60.21.70">
    <property type="entry name" value="PhoD-like phosphatase"/>
    <property type="match status" value="1"/>
</dbReference>
<keyword evidence="1" id="KW-0732">Signal</keyword>
<gene>
    <name evidence="4" type="ORF">Rain11_1513</name>
</gene>
<dbReference type="PANTHER" id="PTHR33987:SF1">
    <property type="entry name" value="CALCINEURIN-LIKE METALLO-PHOSPHOESTERASE SUPERFAMILY PROTEIN"/>
    <property type="match status" value="1"/>
</dbReference>
<reference evidence="4 5" key="1">
    <citation type="submission" date="2017-06" db="EMBL/GenBank/DDBJ databases">
        <title>Raineya orbicola gen. nov., sp. nov. a slightly thermophilic bacterium of the phylum Bacteroidetes and the description of Raineyaceae fam. nov.</title>
        <authorList>
            <person name="Albuquerque L."/>
            <person name="Polonia A.R.M."/>
            <person name="Barroso C."/>
            <person name="Froufe H.J.C."/>
            <person name="Lage O."/>
            <person name="Lobo-Da-Cunha A."/>
            <person name="Egas C."/>
            <person name="Da Costa M.S."/>
        </authorList>
    </citation>
    <scope>NUCLEOTIDE SEQUENCE [LARGE SCALE GENOMIC DNA]</scope>
    <source>
        <strain evidence="4 5">SPSPC-11</strain>
    </source>
</reference>
<sequence length="445" mass="51537">MWKYYLTTLLCCLVGQAVFAQANLLQSGPMVGYSEMKEVLLWVQTKSSAKVKFAYWEKGNAAQKKFTEEVNTKADEAFTARLIANQVEPGKRYEYELYINNQKITRSYPLEFQTQVLWQYRTDPPNFKFTTGSCLYINDTPYDRPGKPYGSNYEILTRMYEQKPDFMLWLGDNIYLREVDWGTKTGIFYRNTHTRSIPELQALLGSVHHYAIWDDHDYGPNDSDKSYPHKDLTLEAFKLFWGNPNYGVANPQGKGITGTFVWGDVQFFLLDDRYFRTANNNFAGNRCILCEEQVEWLINALASSQASFKIIAVGSQFLSLSKTKENFINFPEERQKILDAIVKNKISGVIFLTGDRHFTELSKTNTNPPIYDLTVSPLTSGTFNPEKEQNELRVPNTLVTEHNFALIEVTGKRKERVMSIKIFNKDGKELWKQEIQEKDLQYPRN</sequence>
<dbReference type="RefSeq" id="WP_101358844.1">
    <property type="nucleotide sequence ID" value="NZ_NKXO01000022.1"/>
</dbReference>
<dbReference type="InterPro" id="IPR038607">
    <property type="entry name" value="PhoD-like_sf"/>
</dbReference>
<organism evidence="4 5">
    <name type="scientific">Raineya orbicola</name>
    <dbReference type="NCBI Taxonomy" id="2016530"/>
    <lineage>
        <taxon>Bacteria</taxon>
        <taxon>Pseudomonadati</taxon>
        <taxon>Bacteroidota</taxon>
        <taxon>Cytophagia</taxon>
        <taxon>Cytophagales</taxon>
        <taxon>Raineyaceae</taxon>
        <taxon>Raineya</taxon>
    </lineage>
</organism>
<dbReference type="PANTHER" id="PTHR33987">
    <property type="entry name" value="CALCINEURIN-LIKE METALLO-PHOSPHOESTERASE SUPERFAMILY PROTEIN"/>
    <property type="match status" value="1"/>
</dbReference>
<evidence type="ECO:0000259" key="2">
    <source>
        <dbReference type="Pfam" id="PF09423"/>
    </source>
</evidence>
<dbReference type="Pfam" id="PF09423">
    <property type="entry name" value="PhoD"/>
    <property type="match status" value="1"/>
</dbReference>
<evidence type="ECO:0000256" key="1">
    <source>
        <dbReference type="SAM" id="SignalP"/>
    </source>
</evidence>
<keyword evidence="5" id="KW-1185">Reference proteome</keyword>
<evidence type="ECO:0000313" key="5">
    <source>
        <dbReference type="Proteomes" id="UP000233387"/>
    </source>
</evidence>
<feature type="domain" description="DUF7800" evidence="3">
    <location>
        <begin position="25"/>
        <end position="114"/>
    </location>
</feature>
<evidence type="ECO:0000259" key="3">
    <source>
        <dbReference type="Pfam" id="PF25077"/>
    </source>
</evidence>
<dbReference type="CDD" id="cd07389">
    <property type="entry name" value="MPP_PhoD"/>
    <property type="match status" value="1"/>
</dbReference>
<dbReference type="SUPFAM" id="SSF56300">
    <property type="entry name" value="Metallo-dependent phosphatases"/>
    <property type="match status" value="1"/>
</dbReference>
<evidence type="ECO:0000313" key="4">
    <source>
        <dbReference type="EMBL" id="PKQ68858.1"/>
    </source>
</evidence>
<feature type="chain" id="PRO_5014826833" evidence="1">
    <location>
        <begin position="23"/>
        <end position="445"/>
    </location>
</feature>
<name>A0A2N3IF13_9BACT</name>
<comment type="caution">
    <text evidence="4">The sequence shown here is derived from an EMBL/GenBank/DDBJ whole genome shotgun (WGS) entry which is preliminary data.</text>
</comment>
<feature type="signal peptide" evidence="1">
    <location>
        <begin position="1"/>
        <end position="22"/>
    </location>
</feature>
<feature type="domain" description="PhoD-like phosphatase metallophosphatase" evidence="2">
    <location>
        <begin position="152"/>
        <end position="398"/>
    </location>
</feature>
<dbReference type="OrthoDB" id="9763616at2"/>
<accession>A0A2N3IF13</accession>
<dbReference type="InterPro" id="IPR029052">
    <property type="entry name" value="Metallo-depent_PP-like"/>
</dbReference>